<evidence type="ECO:0000256" key="1">
    <source>
        <dbReference type="SAM" id="Phobius"/>
    </source>
</evidence>
<keyword evidence="3" id="KW-1185">Reference proteome</keyword>
<dbReference type="AlphaFoldDB" id="A0A810Q625"/>
<dbReference type="InterPro" id="IPR010540">
    <property type="entry name" value="CmpB_TMEM229"/>
</dbReference>
<feature type="transmembrane region" description="Helical" evidence="1">
    <location>
        <begin position="6"/>
        <end position="23"/>
    </location>
</feature>
<keyword evidence="1" id="KW-1133">Transmembrane helix</keyword>
<feature type="transmembrane region" description="Helical" evidence="1">
    <location>
        <begin position="137"/>
        <end position="159"/>
    </location>
</feature>
<gene>
    <name evidence="2" type="ORF">MM50RIKEN_18080</name>
</gene>
<feature type="transmembrane region" description="Helical" evidence="1">
    <location>
        <begin position="104"/>
        <end position="125"/>
    </location>
</feature>
<keyword evidence="1" id="KW-0472">Membrane</keyword>
<accession>A0A810Q625</accession>
<proteinExistence type="predicted"/>
<dbReference type="Proteomes" id="UP000681035">
    <property type="component" value="Chromosome"/>
</dbReference>
<keyword evidence="1" id="KW-0812">Transmembrane</keyword>
<evidence type="ECO:0000313" key="2">
    <source>
        <dbReference type="EMBL" id="BCK82045.1"/>
    </source>
</evidence>
<dbReference type="EMBL" id="AP023418">
    <property type="protein sequence ID" value="BCK82045.1"/>
    <property type="molecule type" value="Genomic_DNA"/>
</dbReference>
<dbReference type="KEGG" id="vcop:MM50RIKEN_18080"/>
<evidence type="ECO:0000313" key="3">
    <source>
        <dbReference type="Proteomes" id="UP000681035"/>
    </source>
</evidence>
<name>A0A810Q625_9FIRM</name>
<organism evidence="2 3">
    <name type="scientific">Vescimonas coprocola</name>
    <dbReference type="NCBI Taxonomy" id="2714355"/>
    <lineage>
        <taxon>Bacteria</taxon>
        <taxon>Bacillati</taxon>
        <taxon>Bacillota</taxon>
        <taxon>Clostridia</taxon>
        <taxon>Eubacteriales</taxon>
        <taxon>Oscillospiraceae</taxon>
        <taxon>Vescimonas</taxon>
    </lineage>
</organism>
<dbReference type="Pfam" id="PF06541">
    <property type="entry name" value="ABC_trans_CmpB"/>
    <property type="match status" value="1"/>
</dbReference>
<feature type="transmembrane region" description="Helical" evidence="1">
    <location>
        <begin position="35"/>
        <end position="54"/>
    </location>
</feature>
<protein>
    <submittedName>
        <fullName evidence="2">Uncharacterized protein</fullName>
    </submittedName>
</protein>
<reference evidence="2" key="1">
    <citation type="submission" date="2020-09" db="EMBL/GenBank/DDBJ databases">
        <title>New species isolated from human feces.</title>
        <authorList>
            <person name="Kitahara M."/>
            <person name="Shigeno Y."/>
            <person name="Shime M."/>
            <person name="Matsumoto Y."/>
            <person name="Nakamura S."/>
            <person name="Motooka D."/>
            <person name="Fukuoka S."/>
            <person name="Nishikawa H."/>
            <person name="Benno Y."/>
        </authorList>
    </citation>
    <scope>NUCLEOTIDE SEQUENCE</scope>
    <source>
        <strain evidence="2">MM50</strain>
    </source>
</reference>
<feature type="transmembrane region" description="Helical" evidence="1">
    <location>
        <begin position="60"/>
        <end position="83"/>
    </location>
</feature>
<dbReference type="RefSeq" id="WP_213540663.1">
    <property type="nucleotide sequence ID" value="NZ_AP023418.1"/>
</dbReference>
<sequence>MYLWSFLTYGFLGYLLEKVYALVTRSRHTIRKGYLLLPVCPVYGLAMLAVLALPPDMTDTFWHLALYGGLTATAVEYAVHFCCDRLLGVMFWDYSSTKMDLNRRVCLPFALIWGPLAAVTARYIHPLLRPWLTAVPPWLTLAVWLLLTVDSFFTVRLLLQYHDIDLLGWKNLLRRRSAA</sequence>